<dbReference type="Pfam" id="PF00538">
    <property type="entry name" value="Linker_histone"/>
    <property type="match status" value="1"/>
</dbReference>
<dbReference type="InterPro" id="IPR005819">
    <property type="entry name" value="H1/H5"/>
</dbReference>
<dbReference type="PROSITE" id="PS51504">
    <property type="entry name" value="H15"/>
    <property type="match status" value="1"/>
</dbReference>
<dbReference type="FunFam" id="1.10.10.10:FF:000140">
    <property type="entry name" value="Histone H1.0"/>
    <property type="match status" value="1"/>
</dbReference>
<feature type="compositionally biased region" description="Basic residues" evidence="7">
    <location>
        <begin position="102"/>
        <end position="137"/>
    </location>
</feature>
<evidence type="ECO:0000313" key="9">
    <source>
        <dbReference type="EMBL" id="CAB3251591.1"/>
    </source>
</evidence>
<dbReference type="PANTHER" id="PTHR11467:SF36">
    <property type="entry name" value="HISTONE 24-RELATED"/>
    <property type="match status" value="1"/>
</dbReference>
<dbReference type="GO" id="GO:0030261">
    <property type="term" value="P:chromosome condensation"/>
    <property type="evidence" value="ECO:0007669"/>
    <property type="project" value="TreeGrafter"/>
</dbReference>
<evidence type="ECO:0000256" key="7">
    <source>
        <dbReference type="SAM" id="MobiDB-lite"/>
    </source>
</evidence>
<reference evidence="9" key="1">
    <citation type="submission" date="2020-04" db="EMBL/GenBank/DDBJ databases">
        <authorList>
            <person name="Neveu A P."/>
        </authorList>
    </citation>
    <scope>NUCLEOTIDE SEQUENCE</scope>
    <source>
        <tissue evidence="9">Whole embryo</tissue>
    </source>
</reference>
<dbReference type="GO" id="GO:0006334">
    <property type="term" value="P:nucleosome assembly"/>
    <property type="evidence" value="ECO:0007669"/>
    <property type="project" value="InterPro"/>
</dbReference>
<accession>A0A6F9DF40</accession>
<evidence type="ECO:0000256" key="6">
    <source>
        <dbReference type="RuleBase" id="RU003894"/>
    </source>
</evidence>
<dbReference type="SUPFAM" id="SSF46785">
    <property type="entry name" value="Winged helix' DNA-binding domain"/>
    <property type="match status" value="1"/>
</dbReference>
<dbReference type="PRINTS" id="PR00624">
    <property type="entry name" value="HISTONEH5"/>
</dbReference>
<feature type="compositionally biased region" description="Basic residues" evidence="7">
    <location>
        <begin position="147"/>
        <end position="176"/>
    </location>
</feature>
<dbReference type="GO" id="GO:0003690">
    <property type="term" value="F:double-stranded DNA binding"/>
    <property type="evidence" value="ECO:0007669"/>
    <property type="project" value="TreeGrafter"/>
</dbReference>
<dbReference type="Gene3D" id="1.10.10.10">
    <property type="entry name" value="Winged helix-like DNA-binding domain superfamily/Winged helix DNA-binding domain"/>
    <property type="match status" value="1"/>
</dbReference>
<feature type="domain" description="H15" evidence="8">
    <location>
        <begin position="13"/>
        <end position="86"/>
    </location>
</feature>
<dbReference type="InterPro" id="IPR036390">
    <property type="entry name" value="WH_DNA-bd_sf"/>
</dbReference>
<gene>
    <name evidence="9" type="primary">H1f0-001</name>
</gene>
<dbReference type="GO" id="GO:0005634">
    <property type="term" value="C:nucleus"/>
    <property type="evidence" value="ECO:0007669"/>
    <property type="project" value="UniProtKB-SubCell"/>
</dbReference>
<evidence type="ECO:0000256" key="4">
    <source>
        <dbReference type="ARBA" id="ARBA00023125"/>
    </source>
</evidence>
<dbReference type="GO" id="GO:0030527">
    <property type="term" value="F:structural constituent of chromatin"/>
    <property type="evidence" value="ECO:0007669"/>
    <property type="project" value="InterPro"/>
</dbReference>
<dbReference type="EMBL" id="LR785663">
    <property type="protein sequence ID" value="CAB3251591.1"/>
    <property type="molecule type" value="mRNA"/>
</dbReference>
<dbReference type="SMART" id="SM00526">
    <property type="entry name" value="H15"/>
    <property type="match status" value="1"/>
</dbReference>
<evidence type="ECO:0000256" key="2">
    <source>
        <dbReference type="ARBA" id="ARBA00004286"/>
    </source>
</evidence>
<dbReference type="InterPro" id="IPR036388">
    <property type="entry name" value="WH-like_DNA-bd_sf"/>
</dbReference>
<evidence type="ECO:0000256" key="3">
    <source>
        <dbReference type="ARBA" id="ARBA00022454"/>
    </source>
</evidence>
<evidence type="ECO:0000259" key="8">
    <source>
        <dbReference type="PROSITE" id="PS51504"/>
    </source>
</evidence>
<sequence>MPAKVASKKPSLSHPKYAEMITASIPAIKDRKGASRQAIVSYLKKTYKVGDNVGVQVKLNLVRMVDAGKLNRVSGTGASGRFKLVAPKPKPAAAKGADTKKTTSKPKQKKPVAKAKPVAKKATKKPAAKKSPAKKKSAATPKQAKAAVKKASPKKKVAKKSPAKKPAAKKTKKAKK</sequence>
<evidence type="ECO:0000256" key="5">
    <source>
        <dbReference type="ARBA" id="ARBA00023242"/>
    </source>
</evidence>
<dbReference type="GO" id="GO:0031492">
    <property type="term" value="F:nucleosomal DNA binding"/>
    <property type="evidence" value="ECO:0007669"/>
    <property type="project" value="TreeGrafter"/>
</dbReference>
<dbReference type="GO" id="GO:0045910">
    <property type="term" value="P:negative regulation of DNA recombination"/>
    <property type="evidence" value="ECO:0007669"/>
    <property type="project" value="TreeGrafter"/>
</dbReference>
<evidence type="ECO:0000256" key="1">
    <source>
        <dbReference type="ARBA" id="ARBA00004123"/>
    </source>
</evidence>
<dbReference type="CDD" id="cd00073">
    <property type="entry name" value="H15"/>
    <property type="match status" value="1"/>
</dbReference>
<dbReference type="GO" id="GO:0000786">
    <property type="term" value="C:nucleosome"/>
    <property type="evidence" value="ECO:0007669"/>
    <property type="project" value="InterPro"/>
</dbReference>
<feature type="region of interest" description="Disordered" evidence="7">
    <location>
        <begin position="70"/>
        <end position="176"/>
    </location>
</feature>
<dbReference type="InterPro" id="IPR005818">
    <property type="entry name" value="Histone_H1/H5_H15"/>
</dbReference>
<dbReference type="PANTHER" id="PTHR11467">
    <property type="entry name" value="HISTONE H1"/>
    <property type="match status" value="1"/>
</dbReference>
<keyword evidence="4 6" id="KW-0238">DNA-binding</keyword>
<name>A0A6F9DF40_9ASCI</name>
<comment type="subcellular location">
    <subcellularLocation>
        <location evidence="2">Chromosome</location>
    </subcellularLocation>
    <subcellularLocation>
        <location evidence="1 6">Nucleus</location>
    </subcellularLocation>
</comment>
<dbReference type="AlphaFoldDB" id="A0A6F9DF40"/>
<protein>
    <submittedName>
        <fullName evidence="9">Histone H1.0-like</fullName>
    </submittedName>
</protein>
<comment type="similarity">
    <text evidence="6">Belongs to the histone H1/H5 family.</text>
</comment>
<keyword evidence="5 6" id="KW-0539">Nucleus</keyword>
<organism evidence="9">
    <name type="scientific">Phallusia mammillata</name>
    <dbReference type="NCBI Taxonomy" id="59560"/>
    <lineage>
        <taxon>Eukaryota</taxon>
        <taxon>Metazoa</taxon>
        <taxon>Chordata</taxon>
        <taxon>Tunicata</taxon>
        <taxon>Ascidiacea</taxon>
        <taxon>Phlebobranchia</taxon>
        <taxon>Ascidiidae</taxon>
        <taxon>Phallusia</taxon>
    </lineage>
</organism>
<proteinExistence type="evidence at transcript level"/>
<keyword evidence="3 6" id="KW-0158">Chromosome</keyword>